<dbReference type="InterPro" id="IPR043145">
    <property type="entry name" value="Znf_ZZ_sf"/>
</dbReference>
<feature type="compositionally biased region" description="Low complexity" evidence="5">
    <location>
        <begin position="459"/>
        <end position="469"/>
    </location>
</feature>
<dbReference type="SUPFAM" id="SSF57850">
    <property type="entry name" value="RING/U-box"/>
    <property type="match status" value="2"/>
</dbReference>
<evidence type="ECO:0000256" key="2">
    <source>
        <dbReference type="ARBA" id="ARBA00022771"/>
    </source>
</evidence>
<feature type="region of interest" description="Disordered" evidence="5">
    <location>
        <begin position="420"/>
        <end position="471"/>
    </location>
</feature>
<dbReference type="OrthoDB" id="437878at2759"/>
<keyword evidence="1" id="KW-0479">Metal-binding</keyword>
<dbReference type="PROSITE" id="PS50135">
    <property type="entry name" value="ZF_ZZ_2"/>
    <property type="match status" value="2"/>
</dbReference>
<evidence type="ECO:0000256" key="5">
    <source>
        <dbReference type="SAM" id="MobiDB-lite"/>
    </source>
</evidence>
<organism evidence="8">
    <name type="scientific">Perkinsus marinus (strain ATCC 50983 / TXsc)</name>
    <dbReference type="NCBI Taxonomy" id="423536"/>
    <lineage>
        <taxon>Eukaryota</taxon>
        <taxon>Sar</taxon>
        <taxon>Alveolata</taxon>
        <taxon>Perkinsozoa</taxon>
        <taxon>Perkinsea</taxon>
        <taxon>Perkinsida</taxon>
        <taxon>Perkinsidae</taxon>
        <taxon>Perkinsus</taxon>
    </lineage>
</organism>
<evidence type="ECO:0000313" key="7">
    <source>
        <dbReference type="EMBL" id="EER13403.1"/>
    </source>
</evidence>
<dbReference type="InterPro" id="IPR000433">
    <property type="entry name" value="Znf_ZZ"/>
</dbReference>
<evidence type="ECO:0000256" key="3">
    <source>
        <dbReference type="ARBA" id="ARBA00022833"/>
    </source>
</evidence>
<name>C5KQ48_PERM5</name>
<dbReference type="Pfam" id="PF00569">
    <property type="entry name" value="ZZ"/>
    <property type="match status" value="2"/>
</dbReference>
<dbReference type="CDD" id="cd02249">
    <property type="entry name" value="ZZ"/>
    <property type="match status" value="1"/>
</dbReference>
<keyword evidence="3" id="KW-0862">Zinc</keyword>
<dbReference type="CDD" id="cd02340">
    <property type="entry name" value="ZZ_NBR1_like"/>
    <property type="match status" value="1"/>
</dbReference>
<gene>
    <name evidence="7" type="ORF">Pmar_PMAR010500</name>
</gene>
<evidence type="ECO:0000256" key="1">
    <source>
        <dbReference type="ARBA" id="ARBA00022723"/>
    </source>
</evidence>
<dbReference type="PROSITE" id="PS01357">
    <property type="entry name" value="ZF_ZZ_1"/>
    <property type="match status" value="2"/>
</dbReference>
<dbReference type="OMA" id="KSHEHCK"/>
<keyword evidence="2 4" id="KW-0863">Zinc-finger</keyword>
<evidence type="ECO:0000256" key="4">
    <source>
        <dbReference type="PROSITE-ProRule" id="PRU00228"/>
    </source>
</evidence>
<dbReference type="RefSeq" id="XP_002781608.1">
    <property type="nucleotide sequence ID" value="XM_002781562.1"/>
</dbReference>
<dbReference type="Gene3D" id="3.30.60.90">
    <property type="match status" value="2"/>
</dbReference>
<dbReference type="Proteomes" id="UP000007800">
    <property type="component" value="Unassembled WGS sequence"/>
</dbReference>
<proteinExistence type="predicted"/>
<dbReference type="InterPro" id="IPR052260">
    <property type="entry name" value="Autophagy_Rcpt_SigReg"/>
</dbReference>
<evidence type="ECO:0000259" key="6">
    <source>
        <dbReference type="PROSITE" id="PS50135"/>
    </source>
</evidence>
<protein>
    <recommendedName>
        <fullName evidence="6">ZZ-type domain-containing protein</fullName>
    </recommendedName>
</protein>
<evidence type="ECO:0000313" key="8">
    <source>
        <dbReference type="Proteomes" id="UP000007800"/>
    </source>
</evidence>
<accession>C5KQ48</accession>
<feature type="domain" description="ZZ-type" evidence="6">
    <location>
        <begin position="129"/>
        <end position="184"/>
    </location>
</feature>
<keyword evidence="8" id="KW-1185">Reference proteome</keyword>
<feature type="compositionally biased region" description="Acidic residues" evidence="5">
    <location>
        <begin position="438"/>
        <end position="458"/>
    </location>
</feature>
<dbReference type="EMBL" id="GG675225">
    <property type="protein sequence ID" value="EER13403.1"/>
    <property type="molecule type" value="Genomic_DNA"/>
</dbReference>
<dbReference type="GO" id="GO:0008270">
    <property type="term" value="F:zinc ion binding"/>
    <property type="evidence" value="ECO:0007669"/>
    <property type="project" value="UniProtKB-KW"/>
</dbReference>
<dbReference type="InParanoid" id="C5KQ48"/>
<reference evidence="7 8" key="1">
    <citation type="submission" date="2008-07" db="EMBL/GenBank/DDBJ databases">
        <authorList>
            <person name="El-Sayed N."/>
            <person name="Caler E."/>
            <person name="Inman J."/>
            <person name="Amedeo P."/>
            <person name="Hass B."/>
            <person name="Wortman J."/>
        </authorList>
    </citation>
    <scope>NUCLEOTIDE SEQUENCE [LARGE SCALE GENOMIC DNA]</scope>
    <source>
        <strain evidence="8">ATCC 50983 / TXsc</strain>
    </source>
</reference>
<dbReference type="GeneID" id="9041664"/>
<dbReference type="AlphaFoldDB" id="C5KQ48"/>
<dbReference type="PANTHER" id="PTHR15090">
    <property type="entry name" value="SEQUESTOSOME 1-RELATED"/>
    <property type="match status" value="1"/>
</dbReference>
<sequence length="583" mass="64735">MYLPSHHFHYTRYIREAWPELAKTEDFGVYYYDEAGDRCTLNERTFPDCIMLLEERNANKDAEELPVLKLTIERSHGRRSLATPLPRPPHVMEETSRRVEQRIGWRLRNHCEPVTKGGLEGMQAKPVVHYGFICDGCEMDPLIGDRYKCNYCEDFDFCSKCFDKRLTLGHNPFHGFTCYKYPRRPVGCCASTQFTATNSGSDKDTMTPTYPLEEKSVGDALVTPPTKSVGTLPERQATRDESVQWADMQHCAFAGPWGSMDIFVDGPTIGDGPSMAAKVAQACTAATAALTQQPSAPVVKGDNSTVDAGINWGIECDLCGKLPIVGPRYKCTICPDYDLCEKCYGFTSPSKSHEHPKDSFRKLSPQETIDIRKNPEIWAARCQPPEGAPTVAVPTEAMAEEPEACSEPTFGPIVLIPSEPEPAGAVDSTHDNRSAMESEIDEEIEMEEPPVVSTDDDSNSSASESSSESWMDLGEMDNIEDDILFVGTPRSEQFQVTESVEGHMLDDDAAAEVHRTKDSSIARDRLVEALVEHEVVEDRARADLLINQITSSEELRGMLRSLLSETQESVNMTDGSLEPAVHD</sequence>
<dbReference type="PANTHER" id="PTHR15090:SF8">
    <property type="entry name" value="ZZ-TYPE ZINC FINGER-CONTAINING PROTEIN"/>
    <property type="match status" value="1"/>
</dbReference>
<dbReference type="SMART" id="SM00291">
    <property type="entry name" value="ZnF_ZZ"/>
    <property type="match status" value="2"/>
</dbReference>
<feature type="domain" description="ZZ-type" evidence="6">
    <location>
        <begin position="311"/>
        <end position="368"/>
    </location>
</feature>